<dbReference type="InterPro" id="IPR015996">
    <property type="entry name" value="UCP028451"/>
</dbReference>
<name>A0A3B0YZ23_9ZZZZ</name>
<dbReference type="NCBIfam" id="TIGR02453">
    <property type="entry name" value="TIGR02453 family protein"/>
    <property type="match status" value="1"/>
</dbReference>
<organism evidence="1">
    <name type="scientific">hydrothermal vent metagenome</name>
    <dbReference type="NCBI Taxonomy" id="652676"/>
    <lineage>
        <taxon>unclassified sequences</taxon>
        <taxon>metagenomes</taxon>
        <taxon>ecological metagenomes</taxon>
    </lineage>
</organism>
<dbReference type="InterPro" id="IPR012808">
    <property type="entry name" value="CHP02453"/>
</dbReference>
<evidence type="ECO:0000313" key="1">
    <source>
        <dbReference type="EMBL" id="VAW80522.1"/>
    </source>
</evidence>
<sequence length="228" mass="26094">MTENAFTPRTFDFLSALAANNNRDWFNENKPVYECDVRQPALAFIEQMAPRLAGISPHFLAIAKKSGGSLMRVYRDTRFSRDKTPYKTNIGIQFRHEQGRDVHAPGYYVHIDPQSVFVGAGMWRPDSHALGKIRDYLVEAGQGWVAARDDAQFQTYYNLSGESLKRAPRGYSPDHPLIEDLKRKDFIAINELSYEEVLDSGFIDTVCQRFYAADSYMRFLCKAIDVTM</sequence>
<evidence type="ECO:0008006" key="2">
    <source>
        <dbReference type="Google" id="ProtNLM"/>
    </source>
</evidence>
<dbReference type="AlphaFoldDB" id="A0A3B0YZ23"/>
<protein>
    <recommendedName>
        <fullName evidence="2">TIGR02453 family protein</fullName>
    </recommendedName>
</protein>
<dbReference type="EMBL" id="UOFN01000128">
    <property type="protein sequence ID" value="VAW80522.1"/>
    <property type="molecule type" value="Genomic_DNA"/>
</dbReference>
<dbReference type="PANTHER" id="PTHR36452:SF1">
    <property type="entry name" value="DUF2461 DOMAIN-CONTAINING PROTEIN"/>
    <property type="match status" value="1"/>
</dbReference>
<dbReference type="PIRSF" id="PIRSF028451">
    <property type="entry name" value="UCP028451"/>
    <property type="match status" value="1"/>
</dbReference>
<reference evidence="1" key="1">
    <citation type="submission" date="2018-06" db="EMBL/GenBank/DDBJ databases">
        <authorList>
            <person name="Zhirakovskaya E."/>
        </authorList>
    </citation>
    <scope>NUCLEOTIDE SEQUENCE</scope>
</reference>
<proteinExistence type="predicted"/>
<dbReference type="Pfam" id="PF09365">
    <property type="entry name" value="DUF2461"/>
    <property type="match status" value="1"/>
</dbReference>
<dbReference type="PANTHER" id="PTHR36452">
    <property type="entry name" value="CHROMOSOME 12, WHOLE GENOME SHOTGUN SEQUENCE"/>
    <property type="match status" value="1"/>
</dbReference>
<gene>
    <name evidence="1" type="ORF">MNBD_GAMMA15-703</name>
</gene>
<accession>A0A3B0YZ23</accession>